<evidence type="ECO:0000313" key="5">
    <source>
        <dbReference type="Proteomes" id="UP000179243"/>
    </source>
</evidence>
<dbReference type="GO" id="GO:0003677">
    <property type="term" value="F:DNA binding"/>
    <property type="evidence" value="ECO:0007669"/>
    <property type="project" value="UniProtKB-UniRule"/>
</dbReference>
<dbReference type="PANTHER" id="PTHR30328:SF54">
    <property type="entry name" value="HTH-TYPE TRANSCRIPTIONAL REPRESSOR SCO4008"/>
    <property type="match status" value="1"/>
</dbReference>
<evidence type="ECO:0000313" key="4">
    <source>
        <dbReference type="EMBL" id="OGK05062.1"/>
    </source>
</evidence>
<dbReference type="Pfam" id="PF00440">
    <property type="entry name" value="TetR_N"/>
    <property type="match status" value="1"/>
</dbReference>
<dbReference type="PROSITE" id="PS50977">
    <property type="entry name" value="HTH_TETR_2"/>
    <property type="match status" value="1"/>
</dbReference>
<dbReference type="EMBL" id="MFYX01000064">
    <property type="protein sequence ID" value="OGK05062.1"/>
    <property type="molecule type" value="Genomic_DNA"/>
</dbReference>
<protein>
    <recommendedName>
        <fullName evidence="3">HTH tetR-type domain-containing protein</fullName>
    </recommendedName>
</protein>
<organism evidence="4 5">
    <name type="scientific">Candidatus Raymondbacteria bacterium RIFOXYD12_FULL_49_13</name>
    <dbReference type="NCBI Taxonomy" id="1817890"/>
    <lineage>
        <taxon>Bacteria</taxon>
        <taxon>Raymondiibacteriota</taxon>
    </lineage>
</organism>
<feature type="DNA-binding region" description="H-T-H motif" evidence="2">
    <location>
        <begin position="52"/>
        <end position="71"/>
    </location>
</feature>
<comment type="caution">
    <text evidence="4">The sequence shown here is derived from an EMBL/GenBank/DDBJ whole genome shotgun (WGS) entry which is preliminary data.</text>
</comment>
<proteinExistence type="predicted"/>
<dbReference type="Gene3D" id="1.10.357.10">
    <property type="entry name" value="Tetracycline Repressor, domain 2"/>
    <property type="match status" value="1"/>
</dbReference>
<evidence type="ECO:0000256" key="2">
    <source>
        <dbReference type="PROSITE-ProRule" id="PRU00335"/>
    </source>
</evidence>
<feature type="domain" description="HTH tetR-type" evidence="3">
    <location>
        <begin position="29"/>
        <end position="89"/>
    </location>
</feature>
<dbReference type="InterPro" id="IPR009057">
    <property type="entry name" value="Homeodomain-like_sf"/>
</dbReference>
<evidence type="ECO:0000259" key="3">
    <source>
        <dbReference type="PROSITE" id="PS50977"/>
    </source>
</evidence>
<reference evidence="4 5" key="1">
    <citation type="journal article" date="2016" name="Nat. Commun.">
        <title>Thousands of microbial genomes shed light on interconnected biogeochemical processes in an aquifer system.</title>
        <authorList>
            <person name="Anantharaman K."/>
            <person name="Brown C.T."/>
            <person name="Hug L.A."/>
            <person name="Sharon I."/>
            <person name="Castelle C.J."/>
            <person name="Probst A.J."/>
            <person name="Thomas B.C."/>
            <person name="Singh A."/>
            <person name="Wilkins M.J."/>
            <person name="Karaoz U."/>
            <person name="Brodie E.L."/>
            <person name="Williams K.H."/>
            <person name="Hubbard S.S."/>
            <person name="Banfield J.F."/>
        </authorList>
    </citation>
    <scope>NUCLEOTIDE SEQUENCE [LARGE SCALE GENOMIC DNA]</scope>
</reference>
<accession>A0A1F7FF24</accession>
<dbReference type="PRINTS" id="PR00455">
    <property type="entry name" value="HTHTETR"/>
</dbReference>
<gene>
    <name evidence="4" type="ORF">A2519_10350</name>
</gene>
<dbReference type="PANTHER" id="PTHR30328">
    <property type="entry name" value="TRANSCRIPTIONAL REPRESSOR"/>
    <property type="match status" value="1"/>
</dbReference>
<evidence type="ECO:0000256" key="1">
    <source>
        <dbReference type="ARBA" id="ARBA00023125"/>
    </source>
</evidence>
<sequence length="228" mass="26037">MHFIDRVIIFILIDEYVSHYMRKTKENTEISKLRILMAADKEFCQRGFIAANMDAIAAAAGMTKGAIFWHYESKIGLFRAIIKRAIQRIQAIFQETLSASEPVAILEKFRELFKRIKKDNAFNVLLVLSDADKTKDIPKDVLVECNKDIAEIMTEVDRILLEAKKSGELRADTDVQNILITMVLVMSGFAKIKEFRSLIDPFGRNIDDESVINTLFNGLLSFQKKGQK</sequence>
<dbReference type="SUPFAM" id="SSF46689">
    <property type="entry name" value="Homeodomain-like"/>
    <property type="match status" value="1"/>
</dbReference>
<dbReference type="InterPro" id="IPR050109">
    <property type="entry name" value="HTH-type_TetR-like_transc_reg"/>
</dbReference>
<dbReference type="AlphaFoldDB" id="A0A1F7FF24"/>
<dbReference type="Proteomes" id="UP000179243">
    <property type="component" value="Unassembled WGS sequence"/>
</dbReference>
<dbReference type="InterPro" id="IPR001647">
    <property type="entry name" value="HTH_TetR"/>
</dbReference>
<name>A0A1F7FF24_UNCRA</name>
<keyword evidence="1 2" id="KW-0238">DNA-binding</keyword>